<evidence type="ECO:0000259" key="5">
    <source>
        <dbReference type="PROSITE" id="PS50865"/>
    </source>
</evidence>
<dbReference type="SUPFAM" id="SSF144232">
    <property type="entry name" value="HIT/MYND zinc finger-like"/>
    <property type="match status" value="1"/>
</dbReference>
<evidence type="ECO:0000256" key="2">
    <source>
        <dbReference type="ARBA" id="ARBA00022771"/>
    </source>
</evidence>
<evidence type="ECO:0000256" key="4">
    <source>
        <dbReference type="PROSITE-ProRule" id="PRU00134"/>
    </source>
</evidence>
<dbReference type="Proteomes" id="UP001054902">
    <property type="component" value="Unassembled WGS sequence"/>
</dbReference>
<reference evidence="6 7" key="1">
    <citation type="journal article" date="2021" name="Sci. Rep.">
        <title>The genome of the diatom Chaetoceros tenuissimus carries an ancient integrated fragment of an extant virus.</title>
        <authorList>
            <person name="Hongo Y."/>
            <person name="Kimura K."/>
            <person name="Takaki Y."/>
            <person name="Yoshida Y."/>
            <person name="Baba S."/>
            <person name="Kobayashi G."/>
            <person name="Nagasaki K."/>
            <person name="Hano T."/>
            <person name="Tomaru Y."/>
        </authorList>
    </citation>
    <scope>NUCLEOTIDE SEQUENCE [LARGE SCALE GENOMIC DNA]</scope>
    <source>
        <strain evidence="6 7">NIES-3715</strain>
    </source>
</reference>
<dbReference type="AlphaFoldDB" id="A0AAD3DBM1"/>
<evidence type="ECO:0000256" key="3">
    <source>
        <dbReference type="ARBA" id="ARBA00022833"/>
    </source>
</evidence>
<keyword evidence="3" id="KW-0862">Zinc</keyword>
<dbReference type="Pfam" id="PF01753">
    <property type="entry name" value="zf-MYND"/>
    <property type="match status" value="1"/>
</dbReference>
<name>A0AAD3DBM1_9STRA</name>
<dbReference type="Gene3D" id="1.25.40.10">
    <property type="entry name" value="Tetratricopeptide repeat domain"/>
    <property type="match status" value="1"/>
</dbReference>
<protein>
    <recommendedName>
        <fullName evidence="5">MYND-type domain-containing protein</fullName>
    </recommendedName>
</protein>
<organism evidence="6 7">
    <name type="scientific">Chaetoceros tenuissimus</name>
    <dbReference type="NCBI Taxonomy" id="426638"/>
    <lineage>
        <taxon>Eukaryota</taxon>
        <taxon>Sar</taxon>
        <taxon>Stramenopiles</taxon>
        <taxon>Ochrophyta</taxon>
        <taxon>Bacillariophyta</taxon>
        <taxon>Coscinodiscophyceae</taxon>
        <taxon>Chaetocerotophycidae</taxon>
        <taxon>Chaetocerotales</taxon>
        <taxon>Chaetocerotaceae</taxon>
        <taxon>Chaetoceros</taxon>
    </lineage>
</organism>
<keyword evidence="1" id="KW-0479">Metal-binding</keyword>
<accession>A0AAD3DBM1</accession>
<evidence type="ECO:0000313" key="7">
    <source>
        <dbReference type="Proteomes" id="UP001054902"/>
    </source>
</evidence>
<comment type="caution">
    <text evidence="6">The sequence shown here is derived from an EMBL/GenBank/DDBJ whole genome shotgun (WGS) entry which is preliminary data.</text>
</comment>
<sequence>MLSECNNVFESIEGSLSKRMVAIKKYQALLAMIQNDKRASEVVIDVLRHLGICYLNIGNYAAAGANFASAWSLCSTSTQKDLKKDIAYQIAQCKEEDGDLEGALDWYKLVCDSFGMFSTCLEGVRRIERKMGKNSGIFPRQPKINTRKEESLVNEFQDMLPTNEKRSIAETMKRCDHCSRGGIKLLLCKGCANDQEAPSTNYCSKECQKSHWKNVHKYTCACSKARLITGQKVKVHSLDKSPQYNGKDGKIVTYMKEKGRFKVEIENKFLALKPQNLKKIV</sequence>
<feature type="domain" description="MYND-type" evidence="5">
    <location>
        <begin position="175"/>
        <end position="220"/>
    </location>
</feature>
<keyword evidence="2 4" id="KW-0863">Zinc-finger</keyword>
<dbReference type="GO" id="GO:0008270">
    <property type="term" value="F:zinc ion binding"/>
    <property type="evidence" value="ECO:0007669"/>
    <property type="project" value="UniProtKB-KW"/>
</dbReference>
<dbReference type="EMBL" id="BLLK01000069">
    <property type="protein sequence ID" value="GFH59980.1"/>
    <property type="molecule type" value="Genomic_DNA"/>
</dbReference>
<dbReference type="PROSITE" id="PS50865">
    <property type="entry name" value="ZF_MYND_2"/>
    <property type="match status" value="1"/>
</dbReference>
<dbReference type="InterPro" id="IPR002893">
    <property type="entry name" value="Znf_MYND"/>
</dbReference>
<dbReference type="InterPro" id="IPR011990">
    <property type="entry name" value="TPR-like_helical_dom_sf"/>
</dbReference>
<evidence type="ECO:0000313" key="6">
    <source>
        <dbReference type="EMBL" id="GFH59980.1"/>
    </source>
</evidence>
<gene>
    <name evidence="6" type="ORF">CTEN210_16456</name>
</gene>
<dbReference type="Gene3D" id="6.10.140.2220">
    <property type="match status" value="1"/>
</dbReference>
<dbReference type="SUPFAM" id="SSF48452">
    <property type="entry name" value="TPR-like"/>
    <property type="match status" value="1"/>
</dbReference>
<evidence type="ECO:0000256" key="1">
    <source>
        <dbReference type="ARBA" id="ARBA00022723"/>
    </source>
</evidence>
<keyword evidence="7" id="KW-1185">Reference proteome</keyword>
<proteinExistence type="predicted"/>